<keyword evidence="1 4" id="KW-0489">Methyltransferase</keyword>
<evidence type="ECO:0000259" key="6">
    <source>
        <dbReference type="Pfam" id="PF08241"/>
    </source>
</evidence>
<dbReference type="InterPro" id="IPR029063">
    <property type="entry name" value="SAM-dependent_MTases_sf"/>
</dbReference>
<evidence type="ECO:0000256" key="5">
    <source>
        <dbReference type="SAM" id="SignalP"/>
    </source>
</evidence>
<comment type="similarity">
    <text evidence="4">Belongs to the class I-like SAM-binding methyltransferase superfamily. gTMT family.</text>
</comment>
<dbReference type="STRING" id="1169540.A0A0G4EYW6"/>
<dbReference type="Pfam" id="PF08241">
    <property type="entry name" value="Methyltransf_11"/>
    <property type="match status" value="1"/>
</dbReference>
<dbReference type="InterPro" id="IPR050447">
    <property type="entry name" value="Erg6_SMT_methyltransf"/>
</dbReference>
<dbReference type="OMA" id="ATWCQRD"/>
<feature type="region of interest" description="SAM motif II" evidence="4">
    <location>
        <begin position="306"/>
        <end position="314"/>
    </location>
</feature>
<dbReference type="CDD" id="cd02440">
    <property type="entry name" value="AdoMet_MTases"/>
    <property type="match status" value="1"/>
</dbReference>
<evidence type="ECO:0000256" key="2">
    <source>
        <dbReference type="ARBA" id="ARBA00022679"/>
    </source>
</evidence>
<keyword evidence="2 4" id="KW-0808">Transferase</keyword>
<feature type="signal peptide" evidence="5">
    <location>
        <begin position="1"/>
        <end position="21"/>
    </location>
</feature>
<gene>
    <name evidence="7" type="ORF">Vbra_14003</name>
</gene>
<accession>A0A0G4EYW6</accession>
<dbReference type="PANTHER" id="PTHR44068">
    <property type="entry name" value="ZGC:194242"/>
    <property type="match status" value="1"/>
</dbReference>
<dbReference type="InterPro" id="IPR025774">
    <property type="entry name" value="PiNMT-like"/>
</dbReference>
<dbReference type="VEuPathDB" id="CryptoDB:Vbra_14003"/>
<dbReference type="GO" id="GO:0008757">
    <property type="term" value="F:S-adenosylmethionine-dependent methyltransferase activity"/>
    <property type="evidence" value="ECO:0007669"/>
    <property type="project" value="InterPro"/>
</dbReference>
<feature type="domain" description="Methyltransferase type 11" evidence="6">
    <location>
        <begin position="242"/>
        <end position="342"/>
    </location>
</feature>
<keyword evidence="3 4" id="KW-0949">S-adenosyl-L-methionine</keyword>
<reference evidence="7 8" key="1">
    <citation type="submission" date="2014-11" db="EMBL/GenBank/DDBJ databases">
        <authorList>
            <person name="Zhu J."/>
            <person name="Qi W."/>
            <person name="Song R."/>
        </authorList>
    </citation>
    <scope>NUCLEOTIDE SEQUENCE [LARGE SCALE GENOMIC DNA]</scope>
</reference>
<name>A0A0G4EYW6_VITBC</name>
<dbReference type="InParanoid" id="A0A0G4EYW6"/>
<dbReference type="SUPFAM" id="SSF53335">
    <property type="entry name" value="S-adenosyl-L-methionine-dependent methyltransferases"/>
    <property type="match status" value="1"/>
</dbReference>
<dbReference type="OrthoDB" id="8300214at2759"/>
<keyword evidence="5" id="KW-0732">Signal</keyword>
<dbReference type="AlphaFoldDB" id="A0A0G4EYW6"/>
<dbReference type="GO" id="GO:0032259">
    <property type="term" value="P:methylation"/>
    <property type="evidence" value="ECO:0007669"/>
    <property type="project" value="UniProtKB-UniRule"/>
</dbReference>
<feature type="chain" id="PRO_5005188369" description="Methyltransferase type 11 domain-containing protein" evidence="5">
    <location>
        <begin position="22"/>
        <end position="462"/>
    </location>
</feature>
<evidence type="ECO:0000256" key="4">
    <source>
        <dbReference type="PROSITE-ProRule" id="PRU00914"/>
    </source>
</evidence>
<dbReference type="Gene3D" id="3.40.50.150">
    <property type="entry name" value="Vaccinia Virus protein VP39"/>
    <property type="match status" value="1"/>
</dbReference>
<protein>
    <recommendedName>
        <fullName evidence="6">Methyltransferase type 11 domain-containing protein</fullName>
    </recommendedName>
</protein>
<feature type="region of interest" description="SAM motif I" evidence="4">
    <location>
        <begin position="241"/>
        <end position="250"/>
    </location>
</feature>
<dbReference type="PROSITE" id="PS51581">
    <property type="entry name" value="SAM_GTMT"/>
    <property type="match status" value="1"/>
</dbReference>
<evidence type="ECO:0000313" key="8">
    <source>
        <dbReference type="Proteomes" id="UP000041254"/>
    </source>
</evidence>
<feature type="region of interest" description="SAM motif III" evidence="4">
    <location>
        <begin position="333"/>
        <end position="342"/>
    </location>
</feature>
<proteinExistence type="inferred from homology"/>
<evidence type="ECO:0000256" key="3">
    <source>
        <dbReference type="ARBA" id="ARBA00022691"/>
    </source>
</evidence>
<sequence>MGSLGWAAALSLLAAWRTVSASSSLHRSTRHSPLFIASSAQPPRLRNGLDTAPPSIRRRPNARQLRMVSAAKVAETATKVAESASAGTEVVKVAEKASTLSKVAETATKVAESASKVAGDASKVAVKVAEKAATFSKTPAGMGVAAGVAALAAGVAVKKVLDTPSRPYDRAEGSVAREYDAWTEEGILEHYWGEHVHLGYYDDEDRRKGSWRKDFKQAKDDFVLKMLEFAKVDVFNPPKDTLDLGCGIGGTARILAKAFGPQSRILGIAISPNQIARANELATEQGVSDSCKFMVMDGMKMTVPDNTFDFVWVCESTEHMPDKQKAIQEMTRVLKPGGRLVVAVWSQRDDTDKPFTKRERRRLDYLYSEWSHPFFTSVPQFVEMLQDTGVMENIETADWAQQTLPSWRHQIWLGIKDPLPWLTKPKFYWKCVRDAWCLNRMHQAFKEGLMQYGMITATKKAV</sequence>
<dbReference type="PhylomeDB" id="A0A0G4EYW6"/>
<dbReference type="InterPro" id="IPR013216">
    <property type="entry name" value="Methyltransf_11"/>
</dbReference>
<evidence type="ECO:0000256" key="1">
    <source>
        <dbReference type="ARBA" id="ARBA00022603"/>
    </source>
</evidence>
<keyword evidence="8" id="KW-1185">Reference proteome</keyword>
<evidence type="ECO:0000313" key="7">
    <source>
        <dbReference type="EMBL" id="CEM04269.1"/>
    </source>
</evidence>
<dbReference type="PANTHER" id="PTHR44068:SF11">
    <property type="entry name" value="GERANYL DIPHOSPHATE 2-C-METHYLTRANSFERASE"/>
    <property type="match status" value="1"/>
</dbReference>
<dbReference type="EMBL" id="CDMY01000349">
    <property type="protein sequence ID" value="CEM04269.1"/>
    <property type="molecule type" value="Genomic_DNA"/>
</dbReference>
<organism evidence="7 8">
    <name type="scientific">Vitrella brassicaformis (strain CCMP3155)</name>
    <dbReference type="NCBI Taxonomy" id="1169540"/>
    <lineage>
        <taxon>Eukaryota</taxon>
        <taxon>Sar</taxon>
        <taxon>Alveolata</taxon>
        <taxon>Colpodellida</taxon>
        <taxon>Vitrellaceae</taxon>
        <taxon>Vitrella</taxon>
    </lineage>
</organism>
<dbReference type="Proteomes" id="UP000041254">
    <property type="component" value="Unassembled WGS sequence"/>
</dbReference>